<dbReference type="Pfam" id="PF01025">
    <property type="entry name" value="GrpE"/>
    <property type="match status" value="1"/>
</dbReference>
<protein>
    <recommendedName>
        <fullName evidence="2">GrpE protein homolog, mitochondrial</fullName>
    </recommendedName>
</protein>
<name>A0A095C9V4_CRYD2</name>
<dbReference type="GO" id="GO:0001405">
    <property type="term" value="C:PAM complex, Tim23 associated import motor"/>
    <property type="evidence" value="ECO:0007669"/>
    <property type="project" value="TreeGrafter"/>
</dbReference>
<dbReference type="RefSeq" id="XP_062883049.1">
    <property type="nucleotide sequence ID" value="XM_063027094.1"/>
</dbReference>
<reference evidence="6 7" key="2">
    <citation type="journal article" date="2018" name="Proc. Natl. Acad. Sci.">
        <title>RNAi is a critical determinant of centromere evolution in closely related fungi.</title>
        <authorList>
            <person name="Yadav V."/>
            <person name="Sun S."/>
            <person name="Billmyre R.B."/>
            <person name="Thimmappa B.C."/>
            <person name="Shea T."/>
            <person name="Lintner R."/>
            <person name="Bakkeren G."/>
            <person name="Cuomo C.A."/>
            <person name="Heitman J."/>
            <person name="Sanyal K."/>
        </authorList>
    </citation>
    <scope>NUCLEOTIDE SEQUENCE [LARGE SCALE GENOMIC DNA]</scope>
    <source>
        <strain evidence="6 7">R265</strain>
    </source>
</reference>
<dbReference type="PANTHER" id="PTHR21237:SF23">
    <property type="entry name" value="GRPE PROTEIN HOMOLOG, MITOCHONDRIAL"/>
    <property type="match status" value="1"/>
</dbReference>
<dbReference type="HOGENOM" id="CLU_057217_6_2_1"/>
<dbReference type="VEuPathDB" id="FungiDB:CNBG_3060"/>
<dbReference type="HAMAP" id="MF_01151">
    <property type="entry name" value="GrpE"/>
    <property type="match status" value="1"/>
</dbReference>
<dbReference type="SUPFAM" id="SSF51064">
    <property type="entry name" value="Head domain of nucleotide exchange factor GrpE"/>
    <property type="match status" value="1"/>
</dbReference>
<keyword evidence="5" id="KW-0175">Coiled coil</keyword>
<evidence type="ECO:0000256" key="1">
    <source>
        <dbReference type="ARBA" id="ARBA00009054"/>
    </source>
</evidence>
<dbReference type="InterPro" id="IPR013805">
    <property type="entry name" value="GrpE_CC"/>
</dbReference>
<dbReference type="KEGG" id="cdeu:CNBG_3060"/>
<dbReference type="PRINTS" id="PR00773">
    <property type="entry name" value="GRPEPROTEIN"/>
</dbReference>
<feature type="coiled-coil region" evidence="5">
    <location>
        <begin position="45"/>
        <end position="93"/>
    </location>
</feature>
<sequence>MNPRSLTTAVRSFTRSVPLRPALSAARTFTPQLQARAYSEEKEFHEKEDKRIADLEAAKAESDKKAAEFEEKVKELTKEMQYLRADVQTAVRRSAEEKAKASEFAISSFARALLDTADVLSTALKHVPQPIPAENKDLQSLHTGVELTHKALLKTFESHGVKKLENLKGEQFDPNMHEALFTVPQAVAPKKDNGEPHGPNEIFDVSKEGWTIGSRVLRPAQVGVVASE</sequence>
<dbReference type="PANTHER" id="PTHR21237">
    <property type="entry name" value="GRPE PROTEIN"/>
    <property type="match status" value="1"/>
</dbReference>
<keyword evidence="7" id="KW-1185">Reference proteome</keyword>
<dbReference type="GO" id="GO:0042803">
    <property type="term" value="F:protein homodimerization activity"/>
    <property type="evidence" value="ECO:0007669"/>
    <property type="project" value="InterPro"/>
</dbReference>
<dbReference type="Proteomes" id="UP000029445">
    <property type="component" value="Chromosome 1"/>
</dbReference>
<organism evidence="6 7">
    <name type="scientific">Cryptococcus deuterogattii (strain R265)</name>
    <name type="common">Cryptococcus gattii VGII (strain R265)</name>
    <dbReference type="NCBI Taxonomy" id="294750"/>
    <lineage>
        <taxon>Eukaryota</taxon>
        <taxon>Fungi</taxon>
        <taxon>Dikarya</taxon>
        <taxon>Basidiomycota</taxon>
        <taxon>Agaricomycotina</taxon>
        <taxon>Tremellomycetes</taxon>
        <taxon>Tremellales</taxon>
        <taxon>Cryptococcaceae</taxon>
        <taxon>Cryptococcus</taxon>
        <taxon>Cryptococcus gattii species complex</taxon>
    </lineage>
</organism>
<dbReference type="GO" id="GO:0030150">
    <property type="term" value="P:protein import into mitochondrial matrix"/>
    <property type="evidence" value="ECO:0007669"/>
    <property type="project" value="TreeGrafter"/>
</dbReference>
<dbReference type="GO" id="GO:0051082">
    <property type="term" value="F:unfolded protein binding"/>
    <property type="evidence" value="ECO:0007669"/>
    <property type="project" value="TreeGrafter"/>
</dbReference>
<evidence type="ECO:0000256" key="5">
    <source>
        <dbReference type="SAM" id="Coils"/>
    </source>
</evidence>
<dbReference type="SUPFAM" id="SSF58014">
    <property type="entry name" value="Coiled-coil domain of nucleotide exchange factor GrpE"/>
    <property type="match status" value="1"/>
</dbReference>
<accession>A0A095C9V4</accession>
<dbReference type="AlphaFoldDB" id="A0A095C9V4"/>
<dbReference type="GO" id="GO:0000774">
    <property type="term" value="F:adenyl-nucleotide exchange factor activity"/>
    <property type="evidence" value="ECO:0007669"/>
    <property type="project" value="InterPro"/>
</dbReference>
<evidence type="ECO:0000256" key="2">
    <source>
        <dbReference type="ARBA" id="ARBA00014521"/>
    </source>
</evidence>
<dbReference type="OrthoDB" id="201635at2759"/>
<dbReference type="InterPro" id="IPR009012">
    <property type="entry name" value="GrpE_head"/>
</dbReference>
<evidence type="ECO:0000256" key="4">
    <source>
        <dbReference type="RuleBase" id="RU004478"/>
    </source>
</evidence>
<gene>
    <name evidence="6" type="ORF">CNBG_3060</name>
</gene>
<comment type="similarity">
    <text evidence="1 4">Belongs to the GrpE family.</text>
</comment>
<dbReference type="GO" id="GO:0006457">
    <property type="term" value="P:protein folding"/>
    <property type="evidence" value="ECO:0007669"/>
    <property type="project" value="InterPro"/>
</dbReference>
<evidence type="ECO:0000256" key="3">
    <source>
        <dbReference type="ARBA" id="ARBA00023186"/>
    </source>
</evidence>
<evidence type="ECO:0000313" key="6">
    <source>
        <dbReference type="EMBL" id="KGB77222.1"/>
    </source>
</evidence>
<keyword evidence="3" id="KW-0143">Chaperone</keyword>
<dbReference type="InterPro" id="IPR000740">
    <property type="entry name" value="GrpE"/>
</dbReference>
<dbReference type="Gene3D" id="3.90.20.20">
    <property type="match status" value="1"/>
</dbReference>
<dbReference type="STRING" id="294750.A0A095C9V4"/>
<dbReference type="GeneID" id="88179369"/>
<dbReference type="GO" id="GO:0051087">
    <property type="term" value="F:protein-folding chaperone binding"/>
    <property type="evidence" value="ECO:0007669"/>
    <property type="project" value="InterPro"/>
</dbReference>
<reference evidence="6 7" key="1">
    <citation type="journal article" date="2011" name="MBio">
        <title>Genome variation in Cryptococcus gattii, an emerging pathogen of immunocompetent hosts.</title>
        <authorList>
            <person name="D'Souza C.A."/>
            <person name="Kronstad J.W."/>
            <person name="Taylor G."/>
            <person name="Warren R."/>
            <person name="Yuen M."/>
            <person name="Hu G."/>
            <person name="Jung W.H."/>
            <person name="Sham A."/>
            <person name="Kidd S.E."/>
            <person name="Tangen K."/>
            <person name="Lee N."/>
            <person name="Zeilmaker T."/>
            <person name="Sawkins J."/>
            <person name="McVicker G."/>
            <person name="Shah S."/>
            <person name="Gnerre S."/>
            <person name="Griggs A."/>
            <person name="Zeng Q."/>
            <person name="Bartlett K."/>
            <person name="Li W."/>
            <person name="Wang X."/>
            <person name="Heitman J."/>
            <person name="Stajich J.E."/>
            <person name="Fraser J.A."/>
            <person name="Meyer W."/>
            <person name="Carter D."/>
            <person name="Schein J."/>
            <person name="Krzywinski M."/>
            <person name="Kwon-Chung K.J."/>
            <person name="Varma A."/>
            <person name="Wang J."/>
            <person name="Brunham R."/>
            <person name="Fyfe M."/>
            <person name="Ouellette B.F."/>
            <person name="Siddiqui A."/>
            <person name="Marra M."/>
            <person name="Jones S."/>
            <person name="Holt R."/>
            <person name="Birren B.W."/>
            <person name="Galagan J.E."/>
            <person name="Cuomo C.A."/>
        </authorList>
    </citation>
    <scope>NUCLEOTIDE SEQUENCE [LARGE SCALE GENOMIC DNA]</scope>
    <source>
        <strain evidence="6 7">R265</strain>
    </source>
</reference>
<dbReference type="OMA" id="PHRHQAI"/>
<proteinExistence type="inferred from homology"/>
<dbReference type="CDD" id="cd00446">
    <property type="entry name" value="GrpE"/>
    <property type="match status" value="1"/>
</dbReference>
<evidence type="ECO:0000313" key="7">
    <source>
        <dbReference type="Proteomes" id="UP000029445"/>
    </source>
</evidence>
<dbReference type="EMBL" id="CP025759">
    <property type="protein sequence ID" value="KGB77222.1"/>
    <property type="molecule type" value="Genomic_DNA"/>
</dbReference>
<dbReference type="Gene3D" id="2.30.22.10">
    <property type="entry name" value="Head domain of nucleotide exchange factor GrpE"/>
    <property type="match status" value="1"/>
</dbReference>